<comment type="catalytic activity">
    <reaction evidence="1">
        <text>a beta-D-glucosyl-(1&lt;-&gt;1')-N-acylsphing-4-enine + H2O = an N-acylsphing-4-enine + D-glucose</text>
        <dbReference type="Rhea" id="RHEA:13269"/>
        <dbReference type="ChEBI" id="CHEBI:4167"/>
        <dbReference type="ChEBI" id="CHEBI:15377"/>
        <dbReference type="ChEBI" id="CHEBI:22801"/>
        <dbReference type="ChEBI" id="CHEBI:52639"/>
        <dbReference type="EC" id="3.2.1.45"/>
    </reaction>
    <physiologicalReaction direction="left-to-right" evidence="1">
        <dbReference type="Rhea" id="RHEA:13270"/>
    </physiologicalReaction>
</comment>
<evidence type="ECO:0000256" key="4">
    <source>
        <dbReference type="ARBA" id="ARBA00022729"/>
    </source>
</evidence>
<dbReference type="GO" id="GO:0004348">
    <property type="term" value="F:glucosylceramidase activity"/>
    <property type="evidence" value="ECO:0007669"/>
    <property type="project" value="UniProtKB-EC"/>
</dbReference>
<organism evidence="8">
    <name type="scientific">Medioppia subpectinata</name>
    <dbReference type="NCBI Taxonomy" id="1979941"/>
    <lineage>
        <taxon>Eukaryota</taxon>
        <taxon>Metazoa</taxon>
        <taxon>Ecdysozoa</taxon>
        <taxon>Arthropoda</taxon>
        <taxon>Chelicerata</taxon>
        <taxon>Arachnida</taxon>
        <taxon>Acari</taxon>
        <taxon>Acariformes</taxon>
        <taxon>Sarcoptiformes</taxon>
        <taxon>Oribatida</taxon>
        <taxon>Brachypylina</taxon>
        <taxon>Oppioidea</taxon>
        <taxon>Oppiidae</taxon>
        <taxon>Medioppia</taxon>
    </lineage>
</organism>
<keyword evidence="9" id="KW-1185">Reference proteome</keyword>
<dbReference type="InterPro" id="IPR033453">
    <property type="entry name" value="Glyco_hydro_30_TIM-barrel"/>
</dbReference>
<sequence>MKIFVYCRQECVHRDYGYGSTVCVCNAKHCDDLDPIERTLKGVVTVFETSKSGHRFDKTELKFGSKSAIRAAKSQTITVDKSKGVYQSIIGFGGAFTDAAGLNIKALPETLQNHIINDYFSKSGIEYTLGRIPIGGSDFSTHAYTYDDKFKDDFEFKHWNLTAEDINYKLPYLKSALKTSLNKVRFFPSCTSGGRTEFLLSLY</sequence>
<accession>A0A7R9KWK2</accession>
<dbReference type="EC" id="3.2.1.45" evidence="3 6"/>
<reference evidence="8" key="1">
    <citation type="submission" date="2020-11" db="EMBL/GenBank/DDBJ databases">
        <authorList>
            <person name="Tran Van P."/>
        </authorList>
    </citation>
    <scope>NUCLEOTIDE SEQUENCE</scope>
</reference>
<keyword evidence="6" id="KW-0746">Sphingolipid metabolism</keyword>
<dbReference type="InterPro" id="IPR001139">
    <property type="entry name" value="Glyco_hydro_30"/>
</dbReference>
<evidence type="ECO:0000256" key="1">
    <source>
        <dbReference type="ARBA" id="ARBA00001013"/>
    </source>
</evidence>
<evidence type="ECO:0000256" key="2">
    <source>
        <dbReference type="ARBA" id="ARBA00005382"/>
    </source>
</evidence>
<dbReference type="Gene3D" id="3.20.20.80">
    <property type="entry name" value="Glycosidases"/>
    <property type="match status" value="1"/>
</dbReference>
<keyword evidence="5 6" id="KW-0378">Hydrolase</keyword>
<keyword evidence="4" id="KW-0732">Signal</keyword>
<evidence type="ECO:0000256" key="6">
    <source>
        <dbReference type="RuleBase" id="RU361188"/>
    </source>
</evidence>
<protein>
    <recommendedName>
        <fullName evidence="3 6">Glucosylceramidase</fullName>
        <ecNumber evidence="3 6">3.2.1.45</ecNumber>
    </recommendedName>
</protein>
<dbReference type="PRINTS" id="PR00843">
    <property type="entry name" value="GLHYDRLASE30"/>
</dbReference>
<evidence type="ECO:0000259" key="7">
    <source>
        <dbReference type="Pfam" id="PF02055"/>
    </source>
</evidence>
<name>A0A7R9KWK2_9ACAR</name>
<dbReference type="PANTHER" id="PTHR11069:SF23">
    <property type="entry name" value="LYSOSOMAL ACID GLUCOSYLCERAMIDASE"/>
    <property type="match status" value="1"/>
</dbReference>
<dbReference type="EMBL" id="CAJPIZ010007084">
    <property type="protein sequence ID" value="CAG2110051.1"/>
    <property type="molecule type" value="Genomic_DNA"/>
</dbReference>
<evidence type="ECO:0000256" key="3">
    <source>
        <dbReference type="ARBA" id="ARBA00012658"/>
    </source>
</evidence>
<proteinExistence type="inferred from homology"/>
<feature type="domain" description="Glycosyl hydrolase family 30 TIM-barrel" evidence="7">
    <location>
        <begin position="89"/>
        <end position="189"/>
    </location>
</feature>
<dbReference type="GO" id="GO:0016020">
    <property type="term" value="C:membrane"/>
    <property type="evidence" value="ECO:0007669"/>
    <property type="project" value="GOC"/>
</dbReference>
<comment type="similarity">
    <text evidence="2 6">Belongs to the glycosyl hydrolase 30 family.</text>
</comment>
<dbReference type="SUPFAM" id="SSF51011">
    <property type="entry name" value="Glycosyl hydrolase domain"/>
    <property type="match status" value="1"/>
</dbReference>
<dbReference type="InterPro" id="IPR017853">
    <property type="entry name" value="GH"/>
</dbReference>
<evidence type="ECO:0000313" key="8">
    <source>
        <dbReference type="EMBL" id="CAD7629621.1"/>
    </source>
</evidence>
<dbReference type="AlphaFoldDB" id="A0A7R9KWK2"/>
<keyword evidence="6" id="KW-0443">Lipid metabolism</keyword>
<dbReference type="Pfam" id="PF02055">
    <property type="entry name" value="Glyco_hydro_30"/>
    <property type="match status" value="1"/>
</dbReference>
<dbReference type="EMBL" id="OC861659">
    <property type="protein sequence ID" value="CAD7629621.1"/>
    <property type="molecule type" value="Genomic_DNA"/>
</dbReference>
<dbReference type="GO" id="GO:0006680">
    <property type="term" value="P:glucosylceramide catabolic process"/>
    <property type="evidence" value="ECO:0007669"/>
    <property type="project" value="TreeGrafter"/>
</dbReference>
<evidence type="ECO:0000313" key="9">
    <source>
        <dbReference type="Proteomes" id="UP000759131"/>
    </source>
</evidence>
<dbReference type="PANTHER" id="PTHR11069">
    <property type="entry name" value="GLUCOSYLCERAMIDASE"/>
    <property type="match status" value="1"/>
</dbReference>
<dbReference type="OrthoDB" id="6507481at2759"/>
<dbReference type="Proteomes" id="UP000759131">
    <property type="component" value="Unassembled WGS sequence"/>
</dbReference>
<keyword evidence="6" id="KW-0326">Glycosidase</keyword>
<evidence type="ECO:0000256" key="5">
    <source>
        <dbReference type="ARBA" id="ARBA00022801"/>
    </source>
</evidence>
<gene>
    <name evidence="8" type="ORF">OSB1V03_LOCUS10036</name>
</gene>
<dbReference type="SUPFAM" id="SSF51445">
    <property type="entry name" value="(Trans)glycosidases"/>
    <property type="match status" value="1"/>
</dbReference>